<accession>A0A318IZR9</accession>
<dbReference type="GO" id="GO:0003700">
    <property type="term" value="F:DNA-binding transcription factor activity"/>
    <property type="evidence" value="ECO:0007669"/>
    <property type="project" value="TreeGrafter"/>
</dbReference>
<dbReference type="PANTHER" id="PTHR30055">
    <property type="entry name" value="HTH-TYPE TRANSCRIPTIONAL REGULATOR RUTR"/>
    <property type="match status" value="1"/>
</dbReference>
<evidence type="ECO:0000256" key="3">
    <source>
        <dbReference type="ARBA" id="ARBA00023163"/>
    </source>
</evidence>
<evidence type="ECO:0000313" key="7">
    <source>
        <dbReference type="Proteomes" id="UP000248395"/>
    </source>
</evidence>
<dbReference type="InterPro" id="IPR009057">
    <property type="entry name" value="Homeodomain-like_sf"/>
</dbReference>
<dbReference type="Gene3D" id="1.10.10.60">
    <property type="entry name" value="Homeodomain-like"/>
    <property type="match status" value="1"/>
</dbReference>
<dbReference type="Proteomes" id="UP000248395">
    <property type="component" value="Unassembled WGS sequence"/>
</dbReference>
<dbReference type="Pfam" id="PF00440">
    <property type="entry name" value="TetR_N"/>
    <property type="match status" value="1"/>
</dbReference>
<evidence type="ECO:0000256" key="1">
    <source>
        <dbReference type="ARBA" id="ARBA00023015"/>
    </source>
</evidence>
<keyword evidence="7" id="KW-1185">Reference proteome</keyword>
<protein>
    <submittedName>
        <fullName evidence="6">TetR family transcriptional regulator</fullName>
    </submittedName>
</protein>
<evidence type="ECO:0000256" key="2">
    <source>
        <dbReference type="ARBA" id="ARBA00023125"/>
    </source>
</evidence>
<name>A0A318IZR9_9NEIS</name>
<dbReference type="GO" id="GO:0000976">
    <property type="term" value="F:transcription cis-regulatory region binding"/>
    <property type="evidence" value="ECO:0007669"/>
    <property type="project" value="TreeGrafter"/>
</dbReference>
<dbReference type="InterPro" id="IPR050109">
    <property type="entry name" value="HTH-type_TetR-like_transc_reg"/>
</dbReference>
<keyword evidence="1" id="KW-0805">Transcription regulation</keyword>
<dbReference type="FunFam" id="1.10.10.60:FF:000141">
    <property type="entry name" value="TetR family transcriptional regulator"/>
    <property type="match status" value="1"/>
</dbReference>
<keyword evidence="2 4" id="KW-0238">DNA-binding</keyword>
<keyword evidence="3" id="KW-0804">Transcription</keyword>
<dbReference type="InterPro" id="IPR039536">
    <property type="entry name" value="TetR_C_Proteobacteria"/>
</dbReference>
<comment type="caution">
    <text evidence="6">The sequence shown here is derived from an EMBL/GenBank/DDBJ whole genome shotgun (WGS) entry which is preliminary data.</text>
</comment>
<feature type="DNA-binding region" description="H-T-H motif" evidence="4">
    <location>
        <begin position="29"/>
        <end position="48"/>
    </location>
</feature>
<organism evidence="6 7">
    <name type="scientific">Aquitalea magnusonii</name>
    <dbReference type="NCBI Taxonomy" id="332411"/>
    <lineage>
        <taxon>Bacteria</taxon>
        <taxon>Pseudomonadati</taxon>
        <taxon>Pseudomonadota</taxon>
        <taxon>Betaproteobacteria</taxon>
        <taxon>Neisseriales</taxon>
        <taxon>Chromobacteriaceae</taxon>
        <taxon>Aquitalea</taxon>
    </lineage>
</organism>
<dbReference type="OrthoDB" id="8595767at2"/>
<dbReference type="PRINTS" id="PR00455">
    <property type="entry name" value="HTHTETR"/>
</dbReference>
<gene>
    <name evidence="6" type="ORF">DFR38_1228</name>
</gene>
<dbReference type="EMBL" id="QJKC01000022">
    <property type="protein sequence ID" value="PXX41786.1"/>
    <property type="molecule type" value="Genomic_DNA"/>
</dbReference>
<proteinExistence type="predicted"/>
<dbReference type="RefSeq" id="WP_110313723.1">
    <property type="nucleotide sequence ID" value="NZ_QJKC01000022.1"/>
</dbReference>
<evidence type="ECO:0000313" key="6">
    <source>
        <dbReference type="EMBL" id="PXX41786.1"/>
    </source>
</evidence>
<dbReference type="PROSITE" id="PS50977">
    <property type="entry name" value="HTH_TETR_2"/>
    <property type="match status" value="1"/>
</dbReference>
<evidence type="ECO:0000259" key="5">
    <source>
        <dbReference type="PROSITE" id="PS50977"/>
    </source>
</evidence>
<dbReference type="SUPFAM" id="SSF46689">
    <property type="entry name" value="Homeodomain-like"/>
    <property type="match status" value="1"/>
</dbReference>
<dbReference type="Gene3D" id="1.10.357.10">
    <property type="entry name" value="Tetracycline Repressor, domain 2"/>
    <property type="match status" value="1"/>
</dbReference>
<evidence type="ECO:0000256" key="4">
    <source>
        <dbReference type="PROSITE-ProRule" id="PRU00335"/>
    </source>
</evidence>
<dbReference type="PANTHER" id="PTHR30055:SF119">
    <property type="entry name" value="NALC"/>
    <property type="match status" value="1"/>
</dbReference>
<dbReference type="InterPro" id="IPR001647">
    <property type="entry name" value="HTH_TetR"/>
</dbReference>
<sequence length="213" mass="23252">MRVKTEDRRLAILAAATEVFRARGYKAASMAEIAERTGGSKATLYSYFSSKDELFREVMKTQAEDRMMGAFGSLAPGADLAGTLQRFGEHYLDTILSRDLLIMRSIVMGEGPRSSMGRMFFDNGPAEGWGQLARFLEGQMQAGQLASRSPWRAALQLISLLEADYVEFFMTGLVDKPGPERIAESVAAALAVYLHGYGVDAAGMTSSSREPLS</sequence>
<feature type="domain" description="HTH tetR-type" evidence="5">
    <location>
        <begin position="6"/>
        <end position="66"/>
    </location>
</feature>
<dbReference type="Pfam" id="PF14246">
    <property type="entry name" value="TetR_C_7"/>
    <property type="match status" value="1"/>
</dbReference>
<dbReference type="AlphaFoldDB" id="A0A318IZR9"/>
<reference evidence="6 7" key="1">
    <citation type="submission" date="2018-05" db="EMBL/GenBank/DDBJ databases">
        <title>Genomic Encyclopedia of Type Strains, Phase IV (KMG-IV): sequencing the most valuable type-strain genomes for metagenomic binning, comparative biology and taxonomic classification.</title>
        <authorList>
            <person name="Goeker M."/>
        </authorList>
    </citation>
    <scope>NUCLEOTIDE SEQUENCE [LARGE SCALE GENOMIC DNA]</scope>
    <source>
        <strain evidence="6 7">DSM 25134</strain>
    </source>
</reference>